<dbReference type="AlphaFoldDB" id="A0A6A7AYB2"/>
<dbReference type="OrthoDB" id="4727969at2759"/>
<accession>A0A6A7AYB2</accession>
<evidence type="ECO:0008006" key="4">
    <source>
        <dbReference type="Google" id="ProtNLM"/>
    </source>
</evidence>
<sequence length="307" mass="34017">MLSFARFVYLVSTLATTAYPFIINMNCNQGTESQDVADALKDVEEVAKAAVAALTSSKINGREDVFKAAYDPLMYASDQPGLLATFAKLATLGSSPGLTVQIYCRENHIRYHKGDPKSYWEDTDYYSKVNNKQMPIGAAPNSQNKPGSKGSYTTLGYKFNDQYDCSGNSHIFLAPQRLHPPAGLDRDLRRYPTIVKDGLDGTHNKIEDIKPLAQTVLHELLHAVGDLSAPDPTTKKRNQLINDGPSGAKVYGWAHCNSRRIQNENNNNLADCITFLAQAIYLQIEGKDTYWTTGEVDPKTLRPKQIP</sequence>
<protein>
    <recommendedName>
        <fullName evidence="4">Lysine-specific metallo-endopeptidase domain-containing protein</fullName>
    </recommendedName>
</protein>
<gene>
    <name evidence="2" type="ORF">T440DRAFT_470349</name>
</gene>
<dbReference type="EMBL" id="MU006319">
    <property type="protein sequence ID" value="KAF2848240.1"/>
    <property type="molecule type" value="Genomic_DNA"/>
</dbReference>
<dbReference type="Proteomes" id="UP000799423">
    <property type="component" value="Unassembled WGS sequence"/>
</dbReference>
<dbReference type="Gene3D" id="3.40.390.10">
    <property type="entry name" value="Collagenase (Catalytic Domain)"/>
    <property type="match status" value="1"/>
</dbReference>
<proteinExistence type="predicted"/>
<dbReference type="GO" id="GO:0008237">
    <property type="term" value="F:metallopeptidase activity"/>
    <property type="evidence" value="ECO:0007669"/>
    <property type="project" value="InterPro"/>
</dbReference>
<organism evidence="2 3">
    <name type="scientific">Plenodomus tracheiphilus IPT5</name>
    <dbReference type="NCBI Taxonomy" id="1408161"/>
    <lineage>
        <taxon>Eukaryota</taxon>
        <taxon>Fungi</taxon>
        <taxon>Dikarya</taxon>
        <taxon>Ascomycota</taxon>
        <taxon>Pezizomycotina</taxon>
        <taxon>Dothideomycetes</taxon>
        <taxon>Pleosporomycetidae</taxon>
        <taxon>Pleosporales</taxon>
        <taxon>Pleosporineae</taxon>
        <taxon>Leptosphaeriaceae</taxon>
        <taxon>Plenodomus</taxon>
    </lineage>
</organism>
<evidence type="ECO:0000313" key="3">
    <source>
        <dbReference type="Proteomes" id="UP000799423"/>
    </source>
</evidence>
<evidence type="ECO:0000313" key="2">
    <source>
        <dbReference type="EMBL" id="KAF2848240.1"/>
    </source>
</evidence>
<evidence type="ECO:0000256" key="1">
    <source>
        <dbReference type="SAM" id="SignalP"/>
    </source>
</evidence>
<dbReference type="InterPro" id="IPR024079">
    <property type="entry name" value="MetalloPept_cat_dom_sf"/>
</dbReference>
<reference evidence="2" key="1">
    <citation type="submission" date="2020-01" db="EMBL/GenBank/DDBJ databases">
        <authorList>
            <consortium name="DOE Joint Genome Institute"/>
            <person name="Haridas S."/>
            <person name="Albert R."/>
            <person name="Binder M."/>
            <person name="Bloem J."/>
            <person name="Labutti K."/>
            <person name="Salamov A."/>
            <person name="Andreopoulos B."/>
            <person name="Baker S.E."/>
            <person name="Barry K."/>
            <person name="Bills G."/>
            <person name="Bluhm B.H."/>
            <person name="Cannon C."/>
            <person name="Castanera R."/>
            <person name="Culley D.E."/>
            <person name="Daum C."/>
            <person name="Ezra D."/>
            <person name="Gonzalez J.B."/>
            <person name="Henrissat B."/>
            <person name="Kuo A."/>
            <person name="Liang C."/>
            <person name="Lipzen A."/>
            <person name="Lutzoni F."/>
            <person name="Magnuson J."/>
            <person name="Mondo S."/>
            <person name="Nolan M."/>
            <person name="Ohm R."/>
            <person name="Pangilinan J."/>
            <person name="Park H.-J."/>
            <person name="Ramirez L."/>
            <person name="Alfaro M."/>
            <person name="Sun H."/>
            <person name="Tritt A."/>
            <person name="Yoshinaga Y."/>
            <person name="Zwiers L.-H."/>
            <person name="Turgeon B.G."/>
            <person name="Goodwin S.B."/>
            <person name="Spatafora J.W."/>
            <person name="Crous P.W."/>
            <person name="Grigoriev I.V."/>
        </authorList>
    </citation>
    <scope>NUCLEOTIDE SEQUENCE</scope>
    <source>
        <strain evidence="2">IPT5</strain>
    </source>
</reference>
<keyword evidence="1" id="KW-0732">Signal</keyword>
<feature type="chain" id="PRO_5025585849" description="Lysine-specific metallo-endopeptidase domain-containing protein" evidence="1">
    <location>
        <begin position="21"/>
        <end position="307"/>
    </location>
</feature>
<feature type="signal peptide" evidence="1">
    <location>
        <begin position="1"/>
        <end position="20"/>
    </location>
</feature>
<keyword evidence="3" id="KW-1185">Reference proteome</keyword>
<name>A0A6A7AYB2_9PLEO</name>